<dbReference type="Pfam" id="PF01725">
    <property type="entry name" value="Ham1p_like"/>
    <property type="match status" value="1"/>
</dbReference>
<accession>K1T8S7</accession>
<sequence>ENAKIKAEAFCKATGLPTVADDSGLCVDCPERGTRRVQRTLRG</sequence>
<gene>
    <name evidence="1" type="ORF">LEA_11654</name>
</gene>
<organism evidence="1">
    <name type="scientific">human gut metagenome</name>
    <dbReference type="NCBI Taxonomy" id="408170"/>
    <lineage>
        <taxon>unclassified sequences</taxon>
        <taxon>metagenomes</taxon>
        <taxon>organismal metagenomes</taxon>
    </lineage>
</organism>
<protein>
    <submittedName>
        <fullName evidence="1">Uncharacterized protein</fullName>
    </submittedName>
</protein>
<dbReference type="GO" id="GO:0047429">
    <property type="term" value="F:nucleoside triphosphate diphosphatase activity"/>
    <property type="evidence" value="ECO:0007669"/>
    <property type="project" value="InterPro"/>
</dbReference>
<name>K1T8S7_9ZZZZ</name>
<feature type="non-terminal residue" evidence="1">
    <location>
        <position position="1"/>
    </location>
</feature>
<dbReference type="SUPFAM" id="SSF52972">
    <property type="entry name" value="ITPase-like"/>
    <property type="match status" value="1"/>
</dbReference>
<reference evidence="1" key="1">
    <citation type="journal article" date="2013" name="Environ. Microbiol.">
        <title>Microbiota from the distal guts of lean and obese adolescents exhibit partial functional redundancy besides clear differences in community structure.</title>
        <authorList>
            <person name="Ferrer M."/>
            <person name="Ruiz A."/>
            <person name="Lanza F."/>
            <person name="Haange S.B."/>
            <person name="Oberbach A."/>
            <person name="Till H."/>
            <person name="Bargiela R."/>
            <person name="Campoy C."/>
            <person name="Segura M.T."/>
            <person name="Richter M."/>
            <person name="von Bergen M."/>
            <person name="Seifert J."/>
            <person name="Suarez A."/>
        </authorList>
    </citation>
    <scope>NUCLEOTIDE SEQUENCE</scope>
</reference>
<dbReference type="EMBL" id="AJWY01007866">
    <property type="protein sequence ID" value="EKC62800.1"/>
    <property type="molecule type" value="Genomic_DNA"/>
</dbReference>
<dbReference type="AlphaFoldDB" id="K1T8S7"/>
<dbReference type="GO" id="GO:0009143">
    <property type="term" value="P:nucleoside triphosphate catabolic process"/>
    <property type="evidence" value="ECO:0007669"/>
    <property type="project" value="InterPro"/>
</dbReference>
<evidence type="ECO:0000313" key="1">
    <source>
        <dbReference type="EMBL" id="EKC62800.1"/>
    </source>
</evidence>
<proteinExistence type="predicted"/>
<dbReference type="InterPro" id="IPR002637">
    <property type="entry name" value="RdgB/HAM1"/>
</dbReference>
<dbReference type="Gene3D" id="3.90.950.10">
    <property type="match status" value="1"/>
</dbReference>
<comment type="caution">
    <text evidence="1">The sequence shown here is derived from an EMBL/GenBank/DDBJ whole genome shotgun (WGS) entry which is preliminary data.</text>
</comment>
<dbReference type="InterPro" id="IPR029001">
    <property type="entry name" value="ITPase-like_fam"/>
</dbReference>